<evidence type="ECO:0000313" key="6">
    <source>
        <dbReference type="Proteomes" id="UP000046680"/>
    </source>
</evidence>
<dbReference type="AlphaFoldDB" id="A0A0U0RZ19"/>
<dbReference type="EMBL" id="CGCX01003166">
    <property type="protein sequence ID" value="CFS18960.1"/>
    <property type="molecule type" value="Genomic_DNA"/>
</dbReference>
<reference evidence="4 5" key="2">
    <citation type="submission" date="2015-03" db="EMBL/GenBank/DDBJ databases">
        <authorList>
            <consortium name="Pathogen Informatics"/>
        </authorList>
    </citation>
    <scope>NUCLEOTIDE SEQUENCE [LARGE SCALE GENOMIC DNA]</scope>
    <source>
        <strain evidence="1 6">C09601061</strain>
        <strain evidence="4">K00500041</strain>
        <strain evidence="2 5">M09401471</strain>
    </source>
</reference>
<dbReference type="EMBL" id="CSAJ01000324">
    <property type="protein sequence ID" value="COW37445.1"/>
    <property type="molecule type" value="Genomic_DNA"/>
</dbReference>
<gene>
    <name evidence="1" type="ORF">ERS007657_04470</name>
    <name evidence="3" type="ORF">ERS007703_05418</name>
    <name evidence="2" type="ORF">ERS007720_02491</name>
</gene>
<reference evidence="3" key="1">
    <citation type="submission" date="2015-03" db="EMBL/GenBank/DDBJ databases">
        <authorList>
            <person name="Murphy D."/>
        </authorList>
    </citation>
    <scope>NUCLEOTIDE SEQUENCE [LARGE SCALE GENOMIC DNA]</scope>
    <source>
        <strain evidence="3">K00500041</strain>
    </source>
</reference>
<name>A0A0U0RZ19_MYCTX</name>
<evidence type="ECO:0000313" key="5">
    <source>
        <dbReference type="Proteomes" id="UP000044938"/>
    </source>
</evidence>
<organism evidence="3 4">
    <name type="scientific">Mycobacterium tuberculosis</name>
    <dbReference type="NCBI Taxonomy" id="1773"/>
    <lineage>
        <taxon>Bacteria</taxon>
        <taxon>Bacillati</taxon>
        <taxon>Actinomycetota</taxon>
        <taxon>Actinomycetes</taxon>
        <taxon>Mycobacteriales</taxon>
        <taxon>Mycobacteriaceae</taxon>
        <taxon>Mycobacterium</taxon>
        <taxon>Mycobacterium tuberculosis complex</taxon>
    </lineage>
</organism>
<dbReference type="EMBL" id="CSAE01001513">
    <property type="protein sequence ID" value="COX70210.1"/>
    <property type="molecule type" value="Genomic_DNA"/>
</dbReference>
<sequence length="66" mass="7180">MTALGLLKRHAVDHVLATGLQAQIGAFHPHRKLETPVVLLHAQPGWRVAAFQQVFPPHEGTLAKGD</sequence>
<evidence type="ECO:0000313" key="3">
    <source>
        <dbReference type="EMBL" id="COX70210.1"/>
    </source>
</evidence>
<evidence type="ECO:0000313" key="4">
    <source>
        <dbReference type="Proteomes" id="UP000038802"/>
    </source>
</evidence>
<dbReference type="Proteomes" id="UP000038802">
    <property type="component" value="Unassembled WGS sequence"/>
</dbReference>
<evidence type="ECO:0000313" key="1">
    <source>
        <dbReference type="EMBL" id="CFS18960.1"/>
    </source>
</evidence>
<accession>A0A0U0RZ19</accession>
<evidence type="ECO:0000313" key="2">
    <source>
        <dbReference type="EMBL" id="COW37445.1"/>
    </source>
</evidence>
<dbReference type="Proteomes" id="UP000046680">
    <property type="component" value="Unassembled WGS sequence"/>
</dbReference>
<dbReference type="Proteomes" id="UP000044938">
    <property type="component" value="Unassembled WGS sequence"/>
</dbReference>
<protein>
    <submittedName>
        <fullName evidence="3">Uncharacterized protein</fullName>
    </submittedName>
</protein>
<proteinExistence type="predicted"/>